<gene>
    <name evidence="1" type="primary">fliL</name>
    <name evidence="1" type="ORF">HMPREF9371_1764</name>
</gene>
<dbReference type="AlphaFoldDB" id="G4CJH4"/>
<dbReference type="RefSeq" id="WP_009119453.1">
    <property type="nucleotide sequence ID" value="NZ_JH164926.1"/>
</dbReference>
<dbReference type="Proteomes" id="UP000003019">
    <property type="component" value="Unassembled WGS sequence"/>
</dbReference>
<accession>G4CJH4</accession>
<evidence type="ECO:0000313" key="2">
    <source>
        <dbReference type="Proteomes" id="UP000003019"/>
    </source>
</evidence>
<dbReference type="OrthoDB" id="8565540at2"/>
<keyword evidence="1" id="KW-0282">Flagellum</keyword>
<keyword evidence="2" id="KW-1185">Reference proteome</keyword>
<dbReference type="HOGENOM" id="CLU_2570257_0_0_4"/>
<name>G4CJH4_9NEIS</name>
<keyword evidence="1" id="KW-0966">Cell projection</keyword>
<dbReference type="STRING" id="1032488.HMPREF9371_1764"/>
<keyword evidence="1" id="KW-0969">Cilium</keyword>
<proteinExistence type="predicted"/>
<sequence length="84" mass="9051">MQSATEKLRDNLFDVLDGLRNGKVSPDAAHAASKISENIIKTVVVEIQAAELLGADNISSLNGQSQDDIRALRGGVVHRLKDKQ</sequence>
<dbReference type="PATRIC" id="fig|1032488.3.peg.1671"/>
<protein>
    <submittedName>
        <fullName evidence="1">Flagellar protein required for flagellar formation</fullName>
    </submittedName>
</protein>
<comment type="caution">
    <text evidence="1">The sequence shown here is derived from an EMBL/GenBank/DDBJ whole genome shotgun (WGS) entry which is preliminary data.</text>
</comment>
<evidence type="ECO:0000313" key="1">
    <source>
        <dbReference type="EMBL" id="EGY52025.1"/>
    </source>
</evidence>
<organism evidence="1 2">
    <name type="scientific">Neisseria shayeganii 871</name>
    <dbReference type="NCBI Taxonomy" id="1032488"/>
    <lineage>
        <taxon>Bacteria</taxon>
        <taxon>Pseudomonadati</taxon>
        <taxon>Pseudomonadota</taxon>
        <taxon>Betaproteobacteria</taxon>
        <taxon>Neisseriales</taxon>
        <taxon>Neisseriaceae</taxon>
        <taxon>Neisseria</taxon>
    </lineage>
</organism>
<reference evidence="1 2" key="1">
    <citation type="submission" date="2011-05" db="EMBL/GenBank/DDBJ databases">
        <authorList>
            <person name="Muzny D."/>
            <person name="Qin X."/>
            <person name="Deng J."/>
            <person name="Jiang H."/>
            <person name="Liu Y."/>
            <person name="Qu J."/>
            <person name="Song X.-Z."/>
            <person name="Zhang L."/>
            <person name="Thornton R."/>
            <person name="Coyle M."/>
            <person name="Francisco L."/>
            <person name="Jackson L."/>
            <person name="Javaid M."/>
            <person name="Korchina V."/>
            <person name="Kovar C."/>
            <person name="Mata R."/>
            <person name="Mathew T."/>
            <person name="Ngo R."/>
            <person name="Nguyen L."/>
            <person name="Nguyen N."/>
            <person name="Okwuonu G."/>
            <person name="Ongeri F."/>
            <person name="Pham C."/>
            <person name="Simmons D."/>
            <person name="Wilczek-Boney K."/>
            <person name="Hale W."/>
            <person name="Jakkamsetti A."/>
            <person name="Pham P."/>
            <person name="Ruth R."/>
            <person name="San Lucas F."/>
            <person name="Warren J."/>
            <person name="Zhang J."/>
            <person name="Zhao Z."/>
            <person name="Zhou C."/>
            <person name="Zhu D."/>
            <person name="Lee S."/>
            <person name="Bess C."/>
            <person name="Blankenburg K."/>
            <person name="Forbes L."/>
            <person name="Fu Q."/>
            <person name="Gubbala S."/>
            <person name="Hirani K."/>
            <person name="Jayaseelan J.C."/>
            <person name="Lara F."/>
            <person name="Munidasa M."/>
            <person name="Palculict T."/>
            <person name="Patil S."/>
            <person name="Pu L.-L."/>
            <person name="Saada N."/>
            <person name="Tang L."/>
            <person name="Weissenberger G."/>
            <person name="Zhu Y."/>
            <person name="Hemphill L."/>
            <person name="Shang Y."/>
            <person name="Youmans B."/>
            <person name="Ayvaz T."/>
            <person name="Ross M."/>
            <person name="Santibanez J."/>
            <person name="Aqrawi P."/>
            <person name="Gross S."/>
            <person name="Joshi V."/>
            <person name="Fowler G."/>
            <person name="Nazareth L."/>
            <person name="Reid J."/>
            <person name="Worley K."/>
            <person name="Petrosino J."/>
            <person name="Highlander S."/>
            <person name="Gibbs R."/>
        </authorList>
    </citation>
    <scope>NUCLEOTIDE SEQUENCE [LARGE SCALE GENOMIC DNA]</scope>
    <source>
        <strain evidence="1 2">871</strain>
    </source>
</reference>
<dbReference type="EMBL" id="AGAY01000061">
    <property type="protein sequence ID" value="EGY52025.1"/>
    <property type="molecule type" value="Genomic_DNA"/>
</dbReference>